<keyword evidence="3 5" id="KW-0288">FMN</keyword>
<feature type="domain" description="Nitroreductase" evidence="6">
    <location>
        <begin position="13"/>
        <end position="165"/>
    </location>
</feature>
<reference evidence="7 8" key="1">
    <citation type="submission" date="2020-07" db="EMBL/GenBank/DDBJ databases">
        <title>Description of Limosilactobacillus balticus sp. nov., Limosilactobacillus agrestis sp. nov., Limosilactobacillus albertensis sp. nov., Limosilactobacillus rudii sp. nov., Limosilactobacillus fastidiosus sp. nov., five novel Limosilactobacillus species isolated from the vertebrate gastrointestinal tract, and proposal of 6 subspecies of Limosilactobacillus reuteri adapted to the gastrointestinal tract of specific vertebrate hosts.</title>
        <authorList>
            <person name="Li F."/>
            <person name="Cheng C."/>
            <person name="Zheng J."/>
            <person name="Quevedo R.M."/>
            <person name="Li J."/>
            <person name="Roos S."/>
            <person name="Gaenzle M.G."/>
            <person name="Walter J."/>
        </authorList>
    </citation>
    <scope>NUCLEOTIDE SEQUENCE [LARGE SCALE GENOMIC DNA]</scope>
    <source>
        <strain evidence="7 8">BG-MG3-A</strain>
    </source>
</reference>
<keyword evidence="5" id="KW-0521">NADP</keyword>
<dbReference type="AlphaFoldDB" id="A0A7W3UIB4"/>
<evidence type="ECO:0000313" key="7">
    <source>
        <dbReference type="EMBL" id="MBB1095510.1"/>
    </source>
</evidence>
<protein>
    <submittedName>
        <fullName evidence="7">NADPH-dependent oxidoreductase</fullName>
    </submittedName>
</protein>
<evidence type="ECO:0000256" key="1">
    <source>
        <dbReference type="ARBA" id="ARBA00008366"/>
    </source>
</evidence>
<evidence type="ECO:0000256" key="2">
    <source>
        <dbReference type="ARBA" id="ARBA00022630"/>
    </source>
</evidence>
<evidence type="ECO:0000256" key="3">
    <source>
        <dbReference type="ARBA" id="ARBA00022643"/>
    </source>
</evidence>
<keyword evidence="4 5" id="KW-0560">Oxidoreductase</keyword>
<dbReference type="Gene3D" id="3.40.109.10">
    <property type="entry name" value="NADH Oxidase"/>
    <property type="match status" value="1"/>
</dbReference>
<comment type="caution">
    <text evidence="7">The sequence shown here is derived from an EMBL/GenBank/DDBJ whole genome shotgun (WGS) entry which is preliminary data.</text>
</comment>
<dbReference type="InterPro" id="IPR000415">
    <property type="entry name" value="Nitroreductase-like"/>
</dbReference>
<dbReference type="Proteomes" id="UP000534578">
    <property type="component" value="Unassembled WGS sequence"/>
</dbReference>
<evidence type="ECO:0000256" key="5">
    <source>
        <dbReference type="PIRNR" id="PIRNR005426"/>
    </source>
</evidence>
<sequence length="246" mass="27677">MMMNDKFFKLMEQHVSVRNFKEEPLEKDIKDQLLMAAYSGSSSNFLQATSIIEVTDPKIRNQLATIARAPHAQKSGAFFVFVADMYRLAKVLEQKGNAVKPITSMESLMVSIVDTTISAENMALAAEAIGLGICYIGGIRNDLTKVSTLLDLPKYTVPLFGLTIGIPKSKNDPKPRMPLKNHVFNNRYNTNLSRNLAGYDETMRDYYAHRNSNSITSDWTTKTSDFLTNSQRPDIAPFLRHQGFEI</sequence>
<accession>A0A7W3UIB4</accession>
<dbReference type="PIRSF" id="PIRSF005426">
    <property type="entry name" value="Frp"/>
    <property type="match status" value="1"/>
</dbReference>
<dbReference type="SUPFAM" id="SSF55469">
    <property type="entry name" value="FMN-dependent nitroreductase-like"/>
    <property type="match status" value="1"/>
</dbReference>
<dbReference type="GO" id="GO:0016491">
    <property type="term" value="F:oxidoreductase activity"/>
    <property type="evidence" value="ECO:0007669"/>
    <property type="project" value="UniProtKB-UniRule"/>
</dbReference>
<dbReference type="PANTHER" id="PTHR43425:SF3">
    <property type="entry name" value="NADPH-DEPENDENT OXIDOREDUCTASE"/>
    <property type="match status" value="1"/>
</dbReference>
<dbReference type="InterPro" id="IPR029479">
    <property type="entry name" value="Nitroreductase"/>
</dbReference>
<dbReference type="Pfam" id="PF00881">
    <property type="entry name" value="Nitroreductase"/>
    <property type="match status" value="1"/>
</dbReference>
<evidence type="ECO:0000259" key="6">
    <source>
        <dbReference type="Pfam" id="PF00881"/>
    </source>
</evidence>
<dbReference type="EMBL" id="JACIVE010000054">
    <property type="protein sequence ID" value="MBB1095510.1"/>
    <property type="molecule type" value="Genomic_DNA"/>
</dbReference>
<evidence type="ECO:0000256" key="4">
    <source>
        <dbReference type="ARBA" id="ARBA00023002"/>
    </source>
</evidence>
<dbReference type="PANTHER" id="PTHR43425">
    <property type="entry name" value="OXYGEN-INSENSITIVE NADPH NITROREDUCTASE"/>
    <property type="match status" value="1"/>
</dbReference>
<comment type="similarity">
    <text evidence="1 5">Belongs to the flavin oxidoreductase frp family.</text>
</comment>
<name>A0A7W3UIB4_9LACO</name>
<evidence type="ECO:0000313" key="8">
    <source>
        <dbReference type="Proteomes" id="UP000534578"/>
    </source>
</evidence>
<proteinExistence type="inferred from homology"/>
<dbReference type="CDD" id="cd02146">
    <property type="entry name" value="NfsA-like"/>
    <property type="match status" value="1"/>
</dbReference>
<gene>
    <name evidence="7" type="ORF">H5R92_04850</name>
</gene>
<keyword evidence="2 5" id="KW-0285">Flavoprotein</keyword>
<dbReference type="InterPro" id="IPR016446">
    <property type="entry name" value="Flavin_OxRdtase_Frp"/>
</dbReference>
<organism evidence="7 8">
    <name type="scientific">Limosilactobacillus agrestis</name>
    <dbReference type="NCBI Taxonomy" id="2759748"/>
    <lineage>
        <taxon>Bacteria</taxon>
        <taxon>Bacillati</taxon>
        <taxon>Bacillota</taxon>
        <taxon>Bacilli</taxon>
        <taxon>Lactobacillales</taxon>
        <taxon>Lactobacillaceae</taxon>
        <taxon>Limosilactobacillus</taxon>
    </lineage>
</organism>